<name>A0A8G1VXJ8_9EURO</name>
<reference evidence="2 3" key="1">
    <citation type="submission" date="2018-02" db="EMBL/GenBank/DDBJ databases">
        <title>The genomes of Aspergillus section Nigri reveals drivers in fungal speciation.</title>
        <authorList>
            <consortium name="DOE Joint Genome Institute"/>
            <person name="Vesth T.C."/>
            <person name="Nybo J."/>
            <person name="Theobald S."/>
            <person name="Brandl J."/>
            <person name="Frisvad J.C."/>
            <person name="Nielsen K.F."/>
            <person name="Lyhne E.K."/>
            <person name="Kogle M.E."/>
            <person name="Kuo A."/>
            <person name="Riley R."/>
            <person name="Clum A."/>
            <person name="Nolan M."/>
            <person name="Lipzen A."/>
            <person name="Salamov A."/>
            <person name="Henrissat B."/>
            <person name="Wiebenga A."/>
            <person name="De vries R.P."/>
            <person name="Grigoriev I.V."/>
            <person name="Mortensen U.H."/>
            <person name="Andersen M.R."/>
            <person name="Baker S.E."/>
        </authorList>
    </citation>
    <scope>NUCLEOTIDE SEQUENCE [LARGE SCALE GENOMIC DNA]</scope>
    <source>
        <strain evidence="2 3">CBS 313.89</strain>
    </source>
</reference>
<dbReference type="GeneID" id="63857373"/>
<dbReference type="Proteomes" id="UP000249789">
    <property type="component" value="Unassembled WGS sequence"/>
</dbReference>
<sequence length="142" mass="15553">MWPAFMTDCHTDTSCLIGSRCDITRISEFPRAGWQMDSVIDDSRLTSPKLRPMGVADWVAFTGLVLTVVTLPTLPHHTYTSQCTWIRQDSKGQIRSNKPFVASASGYAPRFLVDDGAKPHSLSPGSEMGALSESGSNDFQLS</sequence>
<dbReference type="RefSeq" id="XP_040797049.1">
    <property type="nucleotide sequence ID" value="XM_040940040.1"/>
</dbReference>
<gene>
    <name evidence="2" type="ORF">BO72DRAFT_251960</name>
</gene>
<keyword evidence="3" id="KW-1185">Reference proteome</keyword>
<evidence type="ECO:0000313" key="3">
    <source>
        <dbReference type="Proteomes" id="UP000249789"/>
    </source>
</evidence>
<protein>
    <submittedName>
        <fullName evidence="2">Uncharacterized protein</fullName>
    </submittedName>
</protein>
<feature type="compositionally biased region" description="Polar residues" evidence="1">
    <location>
        <begin position="133"/>
        <end position="142"/>
    </location>
</feature>
<evidence type="ECO:0000313" key="2">
    <source>
        <dbReference type="EMBL" id="RAK73039.1"/>
    </source>
</evidence>
<feature type="region of interest" description="Disordered" evidence="1">
    <location>
        <begin position="118"/>
        <end position="142"/>
    </location>
</feature>
<dbReference type="EMBL" id="KZ824685">
    <property type="protein sequence ID" value="RAK73039.1"/>
    <property type="molecule type" value="Genomic_DNA"/>
</dbReference>
<evidence type="ECO:0000256" key="1">
    <source>
        <dbReference type="SAM" id="MobiDB-lite"/>
    </source>
</evidence>
<organism evidence="2 3">
    <name type="scientific">Aspergillus fijiensis CBS 313.89</name>
    <dbReference type="NCBI Taxonomy" id="1448319"/>
    <lineage>
        <taxon>Eukaryota</taxon>
        <taxon>Fungi</taxon>
        <taxon>Dikarya</taxon>
        <taxon>Ascomycota</taxon>
        <taxon>Pezizomycotina</taxon>
        <taxon>Eurotiomycetes</taxon>
        <taxon>Eurotiomycetidae</taxon>
        <taxon>Eurotiales</taxon>
        <taxon>Aspergillaceae</taxon>
        <taxon>Aspergillus</taxon>
    </lineage>
</organism>
<accession>A0A8G1VXJ8</accession>
<dbReference type="VEuPathDB" id="FungiDB:BO72DRAFT_251960"/>
<proteinExistence type="predicted"/>
<dbReference type="AlphaFoldDB" id="A0A8G1VXJ8"/>